<protein>
    <submittedName>
        <fullName evidence="1">Uncharacterized protein</fullName>
    </submittedName>
</protein>
<reference evidence="1 2" key="1">
    <citation type="submission" date="2016-02" db="EMBL/GenBank/DDBJ databases">
        <authorList>
            <person name="Wen L."/>
            <person name="He K."/>
            <person name="Yang H."/>
        </authorList>
    </citation>
    <scope>NUCLEOTIDE SEQUENCE [LARGE SCALE GENOMIC DNA]</scope>
    <source>
        <strain evidence="1">Trichococcus_R210</strain>
    </source>
</reference>
<organism evidence="1 2">
    <name type="scientific">Trichococcus ilyis</name>
    <dbReference type="NCBI Taxonomy" id="640938"/>
    <lineage>
        <taxon>Bacteria</taxon>
        <taxon>Bacillati</taxon>
        <taxon>Bacillota</taxon>
        <taxon>Bacilli</taxon>
        <taxon>Lactobacillales</taxon>
        <taxon>Carnobacteriaceae</taxon>
        <taxon>Trichococcus</taxon>
    </lineage>
</organism>
<sequence>MKLNRIPNNDVRFLKLQYMKSFLEDDVKISQMKRIIF</sequence>
<name>A0A143YVF1_9LACT</name>
<dbReference type="AlphaFoldDB" id="A0A143YVF1"/>
<evidence type="ECO:0000313" key="2">
    <source>
        <dbReference type="Proteomes" id="UP000076878"/>
    </source>
</evidence>
<gene>
    <name evidence="1" type="ORF">TR210_1656</name>
</gene>
<proteinExistence type="predicted"/>
<dbReference type="Proteomes" id="UP000076878">
    <property type="component" value="Unassembled WGS sequence"/>
</dbReference>
<evidence type="ECO:0000313" key="1">
    <source>
        <dbReference type="EMBL" id="CZQ99693.1"/>
    </source>
</evidence>
<dbReference type="EMBL" id="FJNB01000012">
    <property type="protein sequence ID" value="CZQ99693.1"/>
    <property type="molecule type" value="Genomic_DNA"/>
</dbReference>
<accession>A0A143YVF1</accession>